<name>A0ABW3MV78_9MICO</name>
<dbReference type="Gene3D" id="3.50.80.20">
    <property type="entry name" value="D-Ala-D-Ala carboxypeptidase C, peptidase S13"/>
    <property type="match status" value="1"/>
</dbReference>
<dbReference type="NCBIfam" id="TIGR00666">
    <property type="entry name" value="PBP4"/>
    <property type="match status" value="1"/>
</dbReference>
<comment type="similarity">
    <text evidence="1">Belongs to the peptidase S13 family.</text>
</comment>
<dbReference type="SUPFAM" id="SSF56601">
    <property type="entry name" value="beta-lactamase/transpeptidase-like"/>
    <property type="match status" value="1"/>
</dbReference>
<sequence>MRGPSGPRTQARWPFLLAVVMLAVAAVLSSAPRGSGATVYDARDAALRREITKVFADSRVTASTAKVGAVVRDGSTRSRIYLRGADTPLAPASTQKTFTAAAALGRLGAGYRWATDVYAAAPVGAGGVVSGRLYLRGSGDPTLLERDLTSLASALRSQGVTRVTGDVVADASAFDDVRYNPYWSTSYASSYYAAQVSALTLSPNTDYDAGTVIVTATPGASTAVLPHLTVTPASAASHVRLVNRSRTSAAGSATTIAVSRTAGTNTITVSGQVPVRAAATRKWVTVNDPALMAGRALRARLGAAGIRVDGTVVRGTTPKARTLLARHSSMTLAQLLVPFLKLSNNSHAEAITKTLGARSGQPGSWASGTAALRAYAVAIGIPTTGLRLVDGSGLARANRLTPNQLALLLDKVQRATWWSTFRAALPVAGVDPVRWQGGTLASRMRGTAAAGNLRAKNGSLTGVTSLAGYVSGADGRRYVFVMMSNYSGTSPRPVEDRLGVLLARWRMTNR</sequence>
<dbReference type="EC" id="3.4.16.4" evidence="3"/>
<reference evidence="4" key="1">
    <citation type="journal article" date="2019" name="Int. J. Syst. Evol. Microbiol.">
        <title>The Global Catalogue of Microorganisms (GCM) 10K type strain sequencing project: providing services to taxonomists for standard genome sequencing and annotation.</title>
        <authorList>
            <consortium name="The Broad Institute Genomics Platform"/>
            <consortium name="The Broad Institute Genome Sequencing Center for Infectious Disease"/>
            <person name="Wu L."/>
            <person name="Ma J."/>
        </authorList>
    </citation>
    <scope>NUCLEOTIDE SEQUENCE [LARGE SCALE GENOMIC DNA]</scope>
    <source>
        <strain evidence="4">CCUG 57508</strain>
    </source>
</reference>
<dbReference type="RefSeq" id="WP_386050645.1">
    <property type="nucleotide sequence ID" value="NZ_JBHTKH010000001.1"/>
</dbReference>
<evidence type="ECO:0000256" key="1">
    <source>
        <dbReference type="ARBA" id="ARBA00006096"/>
    </source>
</evidence>
<organism evidence="3 4">
    <name type="scientific">Terrabacter terrigena</name>
    <dbReference type="NCBI Taxonomy" id="574718"/>
    <lineage>
        <taxon>Bacteria</taxon>
        <taxon>Bacillati</taxon>
        <taxon>Actinomycetota</taxon>
        <taxon>Actinomycetes</taxon>
        <taxon>Micrococcales</taxon>
        <taxon>Intrasporangiaceae</taxon>
        <taxon>Terrabacter</taxon>
    </lineage>
</organism>
<evidence type="ECO:0000313" key="4">
    <source>
        <dbReference type="Proteomes" id="UP001597046"/>
    </source>
</evidence>
<dbReference type="PANTHER" id="PTHR30023:SF0">
    <property type="entry name" value="PENICILLIN-SENSITIVE CARBOXYPEPTIDASE A"/>
    <property type="match status" value="1"/>
</dbReference>
<keyword evidence="3" id="KW-0121">Carboxypeptidase</keyword>
<gene>
    <name evidence="3" type="primary">dacB</name>
    <name evidence="3" type="ORF">ACFQ2V_03210</name>
</gene>
<dbReference type="GO" id="GO:0009002">
    <property type="term" value="F:serine-type D-Ala-D-Ala carboxypeptidase activity"/>
    <property type="evidence" value="ECO:0007669"/>
    <property type="project" value="UniProtKB-EC"/>
</dbReference>
<dbReference type="InterPro" id="IPR000667">
    <property type="entry name" value="Peptidase_S13"/>
</dbReference>
<keyword evidence="4" id="KW-1185">Reference proteome</keyword>
<protein>
    <submittedName>
        <fullName evidence="3">D-alanyl-D-alanine carboxypeptidase/D-alanyl-D-alanine-endopeptidase</fullName>
        <ecNumber evidence="3">3.4.16.4</ecNumber>
    </submittedName>
</protein>
<evidence type="ECO:0000313" key="3">
    <source>
        <dbReference type="EMBL" id="MFD1053304.1"/>
    </source>
</evidence>
<evidence type="ECO:0000256" key="2">
    <source>
        <dbReference type="ARBA" id="ARBA00022801"/>
    </source>
</evidence>
<dbReference type="EMBL" id="JBHTKH010000001">
    <property type="protein sequence ID" value="MFD1053304.1"/>
    <property type="molecule type" value="Genomic_DNA"/>
</dbReference>
<dbReference type="PANTHER" id="PTHR30023">
    <property type="entry name" value="D-ALANYL-D-ALANINE CARBOXYPEPTIDASE"/>
    <property type="match status" value="1"/>
</dbReference>
<accession>A0ABW3MV78</accession>
<proteinExistence type="inferred from homology"/>
<dbReference type="PRINTS" id="PR00922">
    <property type="entry name" value="DADACBPTASE3"/>
</dbReference>
<comment type="caution">
    <text evidence="3">The sequence shown here is derived from an EMBL/GenBank/DDBJ whole genome shotgun (WGS) entry which is preliminary data.</text>
</comment>
<dbReference type="Pfam" id="PF02113">
    <property type="entry name" value="Peptidase_S13"/>
    <property type="match status" value="1"/>
</dbReference>
<keyword evidence="3" id="KW-0645">Protease</keyword>
<dbReference type="Proteomes" id="UP001597046">
    <property type="component" value="Unassembled WGS sequence"/>
</dbReference>
<dbReference type="InterPro" id="IPR012338">
    <property type="entry name" value="Beta-lactam/transpept-like"/>
</dbReference>
<keyword evidence="2 3" id="KW-0378">Hydrolase</keyword>
<dbReference type="Gene3D" id="3.40.710.10">
    <property type="entry name" value="DD-peptidase/beta-lactamase superfamily"/>
    <property type="match status" value="1"/>
</dbReference>